<comment type="pathway">
    <text evidence="13">Amino-acid biosynthesis; D-alanine biosynthesis; D-alanine from L-alanine: step 1/1.</text>
</comment>
<evidence type="ECO:0000256" key="6">
    <source>
        <dbReference type="ARBA" id="ARBA00022898"/>
    </source>
</evidence>
<dbReference type="GO" id="GO:0046677">
    <property type="term" value="P:response to antibiotic"/>
    <property type="evidence" value="ECO:0007669"/>
    <property type="project" value="UniProtKB-KW"/>
</dbReference>
<reference evidence="17 18" key="1">
    <citation type="submission" date="2010-07" db="EMBL/GenBank/DDBJ databases">
        <authorList>
            <person name="Sid Ahmed O."/>
        </authorList>
    </citation>
    <scope>NUCLEOTIDE SEQUENCE [LARGE SCALE GENOMIC DNA]</scope>
    <source>
        <strain evidence="17 18">TX4248</strain>
    </source>
</reference>
<proteinExistence type="inferred from homology"/>
<dbReference type="FunFam" id="2.40.37.10:FF:000006">
    <property type="entry name" value="Alanine racemase"/>
    <property type="match status" value="1"/>
</dbReference>
<evidence type="ECO:0000256" key="1">
    <source>
        <dbReference type="ARBA" id="ARBA00000316"/>
    </source>
</evidence>
<feature type="domain" description="Alanine racemase C-terminal" evidence="16">
    <location>
        <begin position="246"/>
        <end position="371"/>
    </location>
</feature>
<sequence>MVVGWHRPTRLHIDTQAITENVQKECQRLPEGTALFAVVKANGYGHGAVESAKAAKKGGATGFCVALLDEAIELREAGVQDPILILSVVDLAYVPLLIQYDLSVTVATQEWLEAALQQLTPESNTPLRVHLKVDTGMGRIGFLTPEETKQAVRFVQSHKEFLWEGIFTHFSTADEIDTSYFEKQAGRFKAVLAVLEELPRYVHVSNSATALWHPDVPGNMIRYGVAMYGLNPSGNKLAPSYALKPALRLTSELIHVKRLAAGEGIGYGETYVTEAEEWIGTVPIGYADGWLRHLQGFTVLVNGKRCEIVGRVCMDQCMIRLAEEVPVGSVVTLVGKDGNEENTLQMVAEKLETIHYEVACTFSQRIPREYN</sequence>
<feature type="active site" description="Proton acceptor; specific for D-alanine" evidence="13">
    <location>
        <position position="40"/>
    </location>
</feature>
<keyword evidence="6 13" id="KW-0663">Pyridoxal phosphate</keyword>
<organism evidence="17 18">
    <name type="scientific">Enterococcus faecalis TX4248</name>
    <dbReference type="NCBI Taxonomy" id="749495"/>
    <lineage>
        <taxon>Bacteria</taxon>
        <taxon>Bacillati</taxon>
        <taxon>Bacillota</taxon>
        <taxon>Bacilli</taxon>
        <taxon>Lactobacillales</taxon>
        <taxon>Enterococcaceae</taxon>
        <taxon>Enterococcus</taxon>
    </lineage>
</organism>
<comment type="similarity">
    <text evidence="13">Belongs to the alanine racemase family.</text>
</comment>
<keyword evidence="7" id="KW-1133">Transmembrane helix</keyword>
<comment type="cofactor">
    <cofactor evidence="2 13 14">
        <name>pyridoxal 5'-phosphate</name>
        <dbReference type="ChEBI" id="CHEBI:597326"/>
    </cofactor>
</comment>
<evidence type="ECO:0000256" key="3">
    <source>
        <dbReference type="ARBA" id="ARBA00004651"/>
    </source>
</evidence>
<dbReference type="PANTHER" id="PTHR30511">
    <property type="entry name" value="ALANINE RACEMASE"/>
    <property type="match status" value="1"/>
</dbReference>
<dbReference type="SUPFAM" id="SSF50621">
    <property type="entry name" value="Alanine racemase C-terminal domain-like"/>
    <property type="match status" value="1"/>
</dbReference>
<name>A0A125WA82_ENTFL</name>
<dbReference type="UniPathway" id="UPA00042">
    <property type="reaction ID" value="UER00497"/>
</dbReference>
<evidence type="ECO:0000256" key="14">
    <source>
        <dbReference type="PIRSR" id="PIRSR600821-50"/>
    </source>
</evidence>
<dbReference type="GO" id="GO:0009252">
    <property type="term" value="P:peptidoglycan biosynthetic process"/>
    <property type="evidence" value="ECO:0007669"/>
    <property type="project" value="TreeGrafter"/>
</dbReference>
<evidence type="ECO:0000256" key="2">
    <source>
        <dbReference type="ARBA" id="ARBA00001933"/>
    </source>
</evidence>
<feature type="active site" description="Proton acceptor; specific for L-alanine" evidence="13">
    <location>
        <position position="267"/>
    </location>
</feature>
<dbReference type="EC" id="5.1.1.1" evidence="13"/>
<dbReference type="CDD" id="cd00430">
    <property type="entry name" value="PLPDE_III_AR"/>
    <property type="match status" value="1"/>
</dbReference>
<dbReference type="RefSeq" id="WP_002355728.1">
    <property type="nucleotide sequence ID" value="NZ_GL454411.1"/>
</dbReference>
<dbReference type="Pfam" id="PF01168">
    <property type="entry name" value="Ala_racemase_N"/>
    <property type="match status" value="1"/>
</dbReference>
<dbReference type="PANTHER" id="PTHR30511:SF0">
    <property type="entry name" value="ALANINE RACEMASE, CATABOLIC-RELATED"/>
    <property type="match status" value="1"/>
</dbReference>
<protein>
    <recommendedName>
        <fullName evidence="13">Alanine racemase</fullName>
        <ecNumber evidence="13">5.1.1.1</ecNumber>
    </recommendedName>
</protein>
<comment type="similarity">
    <text evidence="12">In the C-terminal section; belongs to the alanine racemase family.</text>
</comment>
<dbReference type="InterPro" id="IPR020622">
    <property type="entry name" value="Ala_racemase_pyridoxalP-BS"/>
</dbReference>
<dbReference type="Gene3D" id="3.20.20.10">
    <property type="entry name" value="Alanine racemase"/>
    <property type="match status" value="1"/>
</dbReference>
<evidence type="ECO:0000256" key="9">
    <source>
        <dbReference type="ARBA" id="ARBA00023235"/>
    </source>
</evidence>
<dbReference type="Gene3D" id="2.40.37.10">
    <property type="entry name" value="Lyase, Ornithine Decarboxylase, Chain A, domain 1"/>
    <property type="match status" value="1"/>
</dbReference>
<comment type="function">
    <text evidence="13">Catalyzes the interconversion of L-alanine and D-alanine. May also act on other amino acids.</text>
</comment>
<keyword evidence="5" id="KW-0812">Transmembrane</keyword>
<comment type="catalytic activity">
    <reaction evidence="1 13">
        <text>L-alanine = D-alanine</text>
        <dbReference type="Rhea" id="RHEA:20249"/>
        <dbReference type="ChEBI" id="CHEBI:57416"/>
        <dbReference type="ChEBI" id="CHEBI:57972"/>
        <dbReference type="EC" id="5.1.1.1"/>
    </reaction>
</comment>
<comment type="subcellular location">
    <subcellularLocation>
        <location evidence="3">Cell membrane</location>
        <topology evidence="3">Multi-pass membrane protein</topology>
    </subcellularLocation>
</comment>
<evidence type="ECO:0000256" key="12">
    <source>
        <dbReference type="ARBA" id="ARBA00061081"/>
    </source>
</evidence>
<feature type="binding site" evidence="13 15">
    <location>
        <position position="314"/>
    </location>
    <ligand>
        <name>substrate</name>
    </ligand>
</feature>
<dbReference type="InterPro" id="IPR029066">
    <property type="entry name" value="PLP-binding_barrel"/>
</dbReference>
<feature type="binding site" evidence="13 15">
    <location>
        <position position="139"/>
    </location>
    <ligand>
        <name>substrate</name>
    </ligand>
</feature>
<keyword evidence="9 13" id="KW-0413">Isomerase</keyword>
<evidence type="ECO:0000256" key="5">
    <source>
        <dbReference type="ARBA" id="ARBA00022692"/>
    </source>
</evidence>
<dbReference type="GO" id="GO:0008784">
    <property type="term" value="F:alanine racemase activity"/>
    <property type="evidence" value="ECO:0007669"/>
    <property type="project" value="UniProtKB-UniRule"/>
</dbReference>
<evidence type="ECO:0000256" key="10">
    <source>
        <dbReference type="ARBA" id="ARBA00023251"/>
    </source>
</evidence>
<dbReference type="SUPFAM" id="SSF51419">
    <property type="entry name" value="PLP-binding barrel"/>
    <property type="match status" value="1"/>
</dbReference>
<evidence type="ECO:0000313" key="17">
    <source>
        <dbReference type="EMBL" id="EFM84096.1"/>
    </source>
</evidence>
<dbReference type="InterPro" id="IPR011079">
    <property type="entry name" value="Ala_racemase_C"/>
</dbReference>
<dbReference type="HAMAP" id="MF_01201">
    <property type="entry name" value="Ala_racemase"/>
    <property type="match status" value="1"/>
</dbReference>
<evidence type="ECO:0000259" key="16">
    <source>
        <dbReference type="SMART" id="SM01005"/>
    </source>
</evidence>
<evidence type="ECO:0000313" key="18">
    <source>
        <dbReference type="Proteomes" id="UP000004846"/>
    </source>
</evidence>
<dbReference type="GO" id="GO:0005886">
    <property type="term" value="C:plasma membrane"/>
    <property type="evidence" value="ECO:0007669"/>
    <property type="project" value="UniProtKB-SubCell"/>
</dbReference>
<feature type="modified residue" description="N6-(pyridoxal phosphate)lysine" evidence="13 14">
    <location>
        <position position="40"/>
    </location>
</feature>
<evidence type="ECO:0000256" key="15">
    <source>
        <dbReference type="PIRSR" id="PIRSR600821-52"/>
    </source>
</evidence>
<dbReference type="HOGENOM" id="CLU_028393_2_1_9"/>
<dbReference type="NCBIfam" id="TIGR00492">
    <property type="entry name" value="alr"/>
    <property type="match status" value="1"/>
</dbReference>
<evidence type="ECO:0000256" key="4">
    <source>
        <dbReference type="ARBA" id="ARBA00022475"/>
    </source>
</evidence>
<keyword evidence="8" id="KW-0472">Membrane</keyword>
<keyword evidence="10" id="KW-0046">Antibiotic resistance</keyword>
<evidence type="ECO:0000256" key="8">
    <source>
        <dbReference type="ARBA" id="ARBA00023136"/>
    </source>
</evidence>
<dbReference type="GO" id="GO:0030632">
    <property type="term" value="P:D-alanine biosynthetic process"/>
    <property type="evidence" value="ECO:0007669"/>
    <property type="project" value="UniProtKB-UniRule"/>
</dbReference>
<dbReference type="GO" id="GO:0030170">
    <property type="term" value="F:pyridoxal phosphate binding"/>
    <property type="evidence" value="ECO:0007669"/>
    <property type="project" value="UniProtKB-UniRule"/>
</dbReference>
<comment type="similarity">
    <text evidence="11">In the N-terminal section; belongs to the acyltransferase 3 family.</text>
</comment>
<dbReference type="InterPro" id="IPR000821">
    <property type="entry name" value="Ala_racemase"/>
</dbReference>
<keyword evidence="4" id="KW-1003">Cell membrane</keyword>
<dbReference type="SMART" id="SM01005">
    <property type="entry name" value="Ala_racemase_C"/>
    <property type="match status" value="1"/>
</dbReference>
<dbReference type="PRINTS" id="PR00992">
    <property type="entry name" value="ALARACEMASE"/>
</dbReference>
<evidence type="ECO:0000256" key="11">
    <source>
        <dbReference type="ARBA" id="ARBA00060905"/>
    </source>
</evidence>
<dbReference type="Pfam" id="PF00842">
    <property type="entry name" value="Ala_racemase_C"/>
    <property type="match status" value="1"/>
</dbReference>
<dbReference type="InterPro" id="IPR009006">
    <property type="entry name" value="Ala_racemase/Decarboxylase_C"/>
</dbReference>
<accession>A0A125WA82</accession>
<evidence type="ECO:0000256" key="7">
    <source>
        <dbReference type="ARBA" id="ARBA00022989"/>
    </source>
</evidence>
<dbReference type="Proteomes" id="UP000004846">
    <property type="component" value="Unassembled WGS sequence"/>
</dbReference>
<dbReference type="PROSITE" id="PS00395">
    <property type="entry name" value="ALANINE_RACEMASE"/>
    <property type="match status" value="1"/>
</dbReference>
<dbReference type="AlphaFoldDB" id="A0A125WA82"/>
<dbReference type="EMBL" id="AEBR01000005">
    <property type="protein sequence ID" value="EFM84096.1"/>
    <property type="molecule type" value="Genomic_DNA"/>
</dbReference>
<comment type="caution">
    <text evidence="17">The sequence shown here is derived from an EMBL/GenBank/DDBJ whole genome shotgun (WGS) entry which is preliminary data.</text>
</comment>
<dbReference type="SMR" id="A0A125WA82"/>
<evidence type="ECO:0000256" key="13">
    <source>
        <dbReference type="HAMAP-Rule" id="MF_01201"/>
    </source>
</evidence>
<dbReference type="FunFam" id="3.20.20.10:FF:000002">
    <property type="entry name" value="Alanine racemase"/>
    <property type="match status" value="1"/>
</dbReference>
<dbReference type="GO" id="GO:0005829">
    <property type="term" value="C:cytosol"/>
    <property type="evidence" value="ECO:0007669"/>
    <property type="project" value="TreeGrafter"/>
</dbReference>
<gene>
    <name evidence="17" type="primary">alr</name>
    <name evidence="17" type="ORF">HMPREF9498_00071</name>
</gene>
<dbReference type="InterPro" id="IPR001608">
    <property type="entry name" value="Ala_racemase_N"/>
</dbReference>